<dbReference type="EMBL" id="CP034550">
    <property type="protein sequence ID" value="QFZ20785.1"/>
    <property type="molecule type" value="Genomic_DNA"/>
</dbReference>
<evidence type="ECO:0000256" key="5">
    <source>
        <dbReference type="SAM" id="MobiDB-lite"/>
    </source>
</evidence>
<dbReference type="GO" id="GO:0005737">
    <property type="term" value="C:cytoplasm"/>
    <property type="evidence" value="ECO:0007669"/>
    <property type="project" value="InterPro"/>
</dbReference>
<dbReference type="KEGG" id="ssyi:EKG83_28355"/>
<dbReference type="PANTHER" id="PTHR42872:SF6">
    <property type="entry name" value="PROTEIN-GLUTAMATE METHYLESTERASE_PROTEIN-GLUTAMINE GLUTAMINASE"/>
    <property type="match status" value="1"/>
</dbReference>
<dbReference type="EC" id="3.1.1.61" evidence="2"/>
<feature type="domain" description="CheB-type methylesterase" evidence="6">
    <location>
        <begin position="34"/>
        <end position="199"/>
    </location>
</feature>
<evidence type="ECO:0000259" key="6">
    <source>
        <dbReference type="PROSITE" id="PS50122"/>
    </source>
</evidence>
<dbReference type="SUPFAM" id="SSF52738">
    <property type="entry name" value="Methylesterase CheB, C-terminal domain"/>
    <property type="match status" value="1"/>
</dbReference>
<dbReference type="Pfam" id="PF01339">
    <property type="entry name" value="CheB_methylest"/>
    <property type="match status" value="1"/>
</dbReference>
<comment type="catalytic activity">
    <reaction evidence="3">
        <text>[protein]-L-glutamate 5-O-methyl ester + H2O = L-glutamyl-[protein] + methanol + H(+)</text>
        <dbReference type="Rhea" id="RHEA:23236"/>
        <dbReference type="Rhea" id="RHEA-COMP:10208"/>
        <dbReference type="Rhea" id="RHEA-COMP:10311"/>
        <dbReference type="ChEBI" id="CHEBI:15377"/>
        <dbReference type="ChEBI" id="CHEBI:15378"/>
        <dbReference type="ChEBI" id="CHEBI:17790"/>
        <dbReference type="ChEBI" id="CHEBI:29973"/>
        <dbReference type="ChEBI" id="CHEBI:82795"/>
        <dbReference type="EC" id="3.1.1.61"/>
    </reaction>
</comment>
<feature type="compositionally biased region" description="Basic and acidic residues" evidence="5">
    <location>
        <begin position="316"/>
        <end position="326"/>
    </location>
</feature>
<organism evidence="7 8">
    <name type="scientific">Saccharothrix syringae</name>
    <name type="common">Nocardiopsis syringae</name>
    <dbReference type="NCBI Taxonomy" id="103733"/>
    <lineage>
        <taxon>Bacteria</taxon>
        <taxon>Bacillati</taxon>
        <taxon>Actinomycetota</taxon>
        <taxon>Actinomycetes</taxon>
        <taxon>Pseudonocardiales</taxon>
        <taxon>Pseudonocardiaceae</taxon>
        <taxon>Saccharothrix</taxon>
    </lineage>
</organism>
<sequence length="326" mass="33813">MASPPSLKHPRILPVWPPADRPCPRDCRAEGTPDVPVRDVVLIGASAGGFGALRRLLGGLPAGLPASVLIAVHTAQNSKIRLPDALARFGPLPAAYAVPGQRLTPGLLTVAPAGQHLIVTAGDTLRLHRGPRVHHARPAVDVLLRSAAHACGDRTVAVVLSGCLRDGAEGAAAVAAAGGVVLVQDPADAREPGMPTATLDRVPDATAWPAVKLGPAIADLLDLAIPPGPAGAHRPVDGIDEALWTAVSRLHAHAAAQQRLRQCFDATSPLAARFQARAAHTTHAAQLITDHVLPIFQPEAHRRKPSPAPSAGPPPDDDRGRSDRDP</sequence>
<dbReference type="AlphaFoldDB" id="A0A5Q0H4F6"/>
<evidence type="ECO:0000256" key="4">
    <source>
        <dbReference type="PROSITE-ProRule" id="PRU00050"/>
    </source>
</evidence>
<keyword evidence="4" id="KW-0145">Chemotaxis</keyword>
<name>A0A5Q0H4F6_SACSY</name>
<evidence type="ECO:0000313" key="7">
    <source>
        <dbReference type="EMBL" id="QFZ20785.1"/>
    </source>
</evidence>
<evidence type="ECO:0000256" key="2">
    <source>
        <dbReference type="ARBA" id="ARBA00039140"/>
    </source>
</evidence>
<feature type="active site" evidence="4">
    <location>
        <position position="46"/>
    </location>
</feature>
<dbReference type="InterPro" id="IPR035909">
    <property type="entry name" value="CheB_C"/>
</dbReference>
<protein>
    <recommendedName>
        <fullName evidence="2">protein-glutamate methylesterase</fullName>
        <ecNumber evidence="2">3.1.1.61</ecNumber>
    </recommendedName>
</protein>
<feature type="active site" evidence="4">
    <location>
        <position position="73"/>
    </location>
</feature>
<accession>A0A5Q0H4F6</accession>
<dbReference type="PROSITE" id="PS50122">
    <property type="entry name" value="CHEB"/>
    <property type="match status" value="1"/>
</dbReference>
<feature type="active site" evidence="4">
    <location>
        <position position="166"/>
    </location>
</feature>
<dbReference type="CDD" id="cd16433">
    <property type="entry name" value="CheB"/>
    <property type="match status" value="1"/>
</dbReference>
<dbReference type="PANTHER" id="PTHR42872">
    <property type="entry name" value="PROTEIN-GLUTAMATE METHYLESTERASE/PROTEIN-GLUTAMINE GLUTAMINASE"/>
    <property type="match status" value="1"/>
</dbReference>
<dbReference type="GO" id="GO:0000156">
    <property type="term" value="F:phosphorelay response regulator activity"/>
    <property type="evidence" value="ECO:0007669"/>
    <property type="project" value="InterPro"/>
</dbReference>
<evidence type="ECO:0000256" key="3">
    <source>
        <dbReference type="ARBA" id="ARBA00048267"/>
    </source>
</evidence>
<dbReference type="GO" id="GO:0008984">
    <property type="term" value="F:protein-glutamate methylesterase activity"/>
    <property type="evidence" value="ECO:0007669"/>
    <property type="project" value="UniProtKB-EC"/>
</dbReference>
<gene>
    <name evidence="7" type="ORF">EKG83_28355</name>
</gene>
<proteinExistence type="predicted"/>
<dbReference type="Gene3D" id="3.40.50.180">
    <property type="entry name" value="Methylesterase CheB, C-terminal domain"/>
    <property type="match status" value="1"/>
</dbReference>
<dbReference type="GO" id="GO:0006935">
    <property type="term" value="P:chemotaxis"/>
    <property type="evidence" value="ECO:0007669"/>
    <property type="project" value="UniProtKB-UniRule"/>
</dbReference>
<reference evidence="8" key="1">
    <citation type="journal article" date="2021" name="Curr. Microbiol.">
        <title>Complete genome of nocamycin-producing strain Saccharothrix syringae NRRL B-16468 reveals the biosynthetic potential for secondary metabolites.</title>
        <authorList>
            <person name="Mo X."/>
            <person name="Yang S."/>
        </authorList>
    </citation>
    <scope>NUCLEOTIDE SEQUENCE [LARGE SCALE GENOMIC DNA]</scope>
    <source>
        <strain evidence="8">ATCC 51364 / DSM 43886 / JCM 6844 / KCTC 9398 / NBRC 14523 / NRRL B-16468 / INA 2240</strain>
    </source>
</reference>
<evidence type="ECO:0000256" key="1">
    <source>
        <dbReference type="ARBA" id="ARBA00022801"/>
    </source>
</evidence>
<evidence type="ECO:0000313" key="8">
    <source>
        <dbReference type="Proteomes" id="UP000325787"/>
    </source>
</evidence>
<dbReference type="OrthoDB" id="9791760at2"/>
<keyword evidence="8" id="KW-1185">Reference proteome</keyword>
<dbReference type="Proteomes" id="UP000325787">
    <property type="component" value="Chromosome"/>
</dbReference>
<feature type="region of interest" description="Disordered" evidence="5">
    <location>
        <begin position="298"/>
        <end position="326"/>
    </location>
</feature>
<keyword evidence="1 4" id="KW-0378">Hydrolase</keyword>
<dbReference type="InterPro" id="IPR000673">
    <property type="entry name" value="Sig_transdc_resp-reg_Me-estase"/>
</dbReference>